<gene>
    <name evidence="1" type="ORF">SAMN04487771_100595</name>
</gene>
<dbReference type="AlphaFoldDB" id="A0A1I0BZ89"/>
<dbReference type="OrthoDB" id="9763659at2"/>
<dbReference type="RefSeq" id="WP_074648690.1">
    <property type="nucleotide sequence ID" value="NZ_FOIL01000005.1"/>
</dbReference>
<dbReference type="Proteomes" id="UP000199820">
    <property type="component" value="Unassembled WGS sequence"/>
</dbReference>
<sequence>MTAGMAIHSNSSFNEGKAVRYLEEVLEQGNKIKTFFKENDRTPNYDGTFELISKNGEPKKQFIVQIKKTKALPVCQSGKNSGKRVYQLETAFLYYVKAKVTESPAIYFVVDIENNRIFYLYLSDELLMKLDFEGKKRVTYAFSEQDVLNDINVFCDRLFDITKKRNEGFIYKTEDEIVEIQEALDYINDLFNGDLKEIKKACYPNLWRFGVGVSTGECVTLSFKNNKGSKVDNSFINSSMFCIYPQYKGEIGNSISEYRSNGFGTHIDCTGTKKPIEYVKDEVKEVIVRFCENPPAKLLPSTLLEERVYEKAKALIAIFGSEEEILVDDVLIKYNILLSYLYMIFSPNYNATDAEKQFKRIVSNQIRIPGNGINFSNPMMKGIVRGELLNYYNSKPAIKFNSKFVLQLLSKASIELFVDLEELKERGVKKIHNDWYERRCLVYQDDIDSVKKLYNEWLKKLPDSYHDMYKMIFGKNYEYMFSCNVEFSINKCSESGILYDEIINTYKSNDDISISLVDYINPDFRIELEESVISKTHSSVLGRIISSGNPLYDGVRCWLYQGICQKLGLKCEGLKLNFGIRTTIFSN</sequence>
<organism evidence="1 2">
    <name type="scientific">[Clostridium] aminophilum</name>
    <dbReference type="NCBI Taxonomy" id="1526"/>
    <lineage>
        <taxon>Bacteria</taxon>
        <taxon>Bacillati</taxon>
        <taxon>Bacillota</taxon>
        <taxon>Clostridia</taxon>
        <taxon>Lachnospirales</taxon>
        <taxon>Lachnospiraceae</taxon>
    </lineage>
</organism>
<accession>A0A1I0BZ89</accession>
<dbReference type="EMBL" id="FOIL01000005">
    <property type="protein sequence ID" value="SET12519.1"/>
    <property type="molecule type" value="Genomic_DNA"/>
</dbReference>
<evidence type="ECO:0000313" key="2">
    <source>
        <dbReference type="Proteomes" id="UP000199820"/>
    </source>
</evidence>
<name>A0A1I0BZ89_9FIRM</name>
<protein>
    <recommendedName>
        <fullName evidence="3">DUF4365 domain-containing protein</fullName>
    </recommendedName>
</protein>
<evidence type="ECO:0008006" key="3">
    <source>
        <dbReference type="Google" id="ProtNLM"/>
    </source>
</evidence>
<evidence type="ECO:0000313" key="1">
    <source>
        <dbReference type="EMBL" id="SET12519.1"/>
    </source>
</evidence>
<keyword evidence="2" id="KW-1185">Reference proteome</keyword>
<reference evidence="1 2" key="1">
    <citation type="submission" date="2016-10" db="EMBL/GenBank/DDBJ databases">
        <authorList>
            <person name="de Groot N.N."/>
        </authorList>
    </citation>
    <scope>NUCLEOTIDE SEQUENCE [LARGE SCALE GENOMIC DNA]</scope>
    <source>
        <strain evidence="1 2">KH1P1</strain>
    </source>
</reference>
<proteinExistence type="predicted"/>